<comment type="caution">
    <text evidence="2">The sequence shown here is derived from an EMBL/GenBank/DDBJ whole genome shotgun (WGS) entry which is preliminary data.</text>
</comment>
<evidence type="ECO:0000256" key="1">
    <source>
        <dbReference type="SAM" id="MobiDB-lite"/>
    </source>
</evidence>
<feature type="region of interest" description="Disordered" evidence="1">
    <location>
        <begin position="614"/>
        <end position="633"/>
    </location>
</feature>
<organism evidence="2 3">
    <name type="scientific">Durusdinium trenchii</name>
    <dbReference type="NCBI Taxonomy" id="1381693"/>
    <lineage>
        <taxon>Eukaryota</taxon>
        <taxon>Sar</taxon>
        <taxon>Alveolata</taxon>
        <taxon>Dinophyceae</taxon>
        <taxon>Suessiales</taxon>
        <taxon>Symbiodiniaceae</taxon>
        <taxon>Durusdinium</taxon>
    </lineage>
</organism>
<reference evidence="2 3" key="1">
    <citation type="submission" date="2024-02" db="EMBL/GenBank/DDBJ databases">
        <authorList>
            <person name="Chen Y."/>
            <person name="Shah S."/>
            <person name="Dougan E. K."/>
            <person name="Thang M."/>
            <person name="Chan C."/>
        </authorList>
    </citation>
    <scope>NUCLEOTIDE SEQUENCE [LARGE SCALE GENOMIC DNA]</scope>
</reference>
<protein>
    <submittedName>
        <fullName evidence="2">Uncharacterized protein</fullName>
    </submittedName>
</protein>
<proteinExistence type="predicted"/>
<dbReference type="Proteomes" id="UP001642484">
    <property type="component" value="Unassembled WGS sequence"/>
</dbReference>
<feature type="region of interest" description="Disordered" evidence="1">
    <location>
        <begin position="167"/>
        <end position="194"/>
    </location>
</feature>
<sequence>MINSILESCSKQQLSTCQLSVGAEFIRSHAEFGELFGEWRLYESARAYYNMLSKKWNVLTNPSPTTLNGVDQGPFTKVMSEQCDFLHPRVNNSIILQSIQHVTNAVSTTLWDGVPDADMQMLIVELSKLCVPLLEENGENTWVFDSLAKKSLVTKLFATMTGSVVTSGQQSSKRARTGDKENEKPKRKAKAKAKTKPGAEIVSLQLPEESDIKATVVSCKVGVRAKLWVDDLLNCCSHIIDHVSTLCAAAAKSNLQELKSKMIRQGLMFCFNGSIRLTTARGSKTYRKWSVLRPVLKEWAMWQLLQDMKGCMESALKADAAGGAASGLQNLEAAVSLHSDGLLEDAAKLSTQEKLKTWVPALATWVRGETSNPLRHTSPLSVAQHAAFGKIKAKIIYDSCTCSTLNGTTAPGPDASACSLHAKAVTLPDIVWQVTRQVHEVFGDQFMALANLLAQETTAGWVVPSEPPELKELALQPADVDVLMKVRAQYVIQLLITLASSLAQNLAGMFTAFKETPSLLQQLSDLDSCLLSLEFMCSGWTEALTAIGARGSFDPKTVLLQVGAAPTNKYSRSLLGSSVGDINRDVASSDSLLHLQLQMQAAILMEASSQEKKWREKVKEEDTDTAEFGNLDY</sequence>
<accession>A0ABP0NS12</accession>
<evidence type="ECO:0000313" key="2">
    <source>
        <dbReference type="EMBL" id="CAK9066581.1"/>
    </source>
</evidence>
<keyword evidence="3" id="KW-1185">Reference proteome</keyword>
<feature type="compositionally biased region" description="Basic residues" evidence="1">
    <location>
        <begin position="185"/>
        <end position="194"/>
    </location>
</feature>
<evidence type="ECO:0000313" key="3">
    <source>
        <dbReference type="Proteomes" id="UP001642484"/>
    </source>
</evidence>
<gene>
    <name evidence="2" type="ORF">CCMP2556_LOCUS32710</name>
</gene>
<dbReference type="EMBL" id="CAXAMN010022128">
    <property type="protein sequence ID" value="CAK9066581.1"/>
    <property type="molecule type" value="Genomic_DNA"/>
</dbReference>
<name>A0ABP0NS12_9DINO</name>